<dbReference type="PROSITE" id="PS50885">
    <property type="entry name" value="HAMP"/>
    <property type="match status" value="1"/>
</dbReference>
<dbReference type="SMART" id="SM00388">
    <property type="entry name" value="HisKA"/>
    <property type="match status" value="1"/>
</dbReference>
<evidence type="ECO:0000313" key="18">
    <source>
        <dbReference type="Proteomes" id="UP000037688"/>
    </source>
</evidence>
<name>A0A0N0UGS6_9BACL</name>
<comment type="subcellular location">
    <subcellularLocation>
        <location evidence="2">Cell membrane</location>
        <topology evidence="2">Multi-pass membrane protein</topology>
    </subcellularLocation>
</comment>
<dbReference type="InterPro" id="IPR036097">
    <property type="entry name" value="HisK_dim/P_sf"/>
</dbReference>
<comment type="caution">
    <text evidence="17">The sequence shown here is derived from an EMBL/GenBank/DDBJ whole genome shotgun (WGS) entry which is preliminary data.</text>
</comment>
<dbReference type="PANTHER" id="PTHR45528:SF1">
    <property type="entry name" value="SENSOR HISTIDINE KINASE CPXA"/>
    <property type="match status" value="1"/>
</dbReference>
<dbReference type="CDD" id="cd06225">
    <property type="entry name" value="HAMP"/>
    <property type="match status" value="1"/>
</dbReference>
<evidence type="ECO:0000256" key="7">
    <source>
        <dbReference type="ARBA" id="ARBA00022692"/>
    </source>
</evidence>
<dbReference type="PATRIC" id="fig|1705561.3.peg.6060"/>
<keyword evidence="4" id="KW-1003">Cell membrane</keyword>
<dbReference type="GO" id="GO:0005886">
    <property type="term" value="C:plasma membrane"/>
    <property type="evidence" value="ECO:0007669"/>
    <property type="project" value="UniProtKB-SubCell"/>
</dbReference>
<evidence type="ECO:0000256" key="9">
    <source>
        <dbReference type="ARBA" id="ARBA00022777"/>
    </source>
</evidence>
<keyword evidence="10" id="KW-0067">ATP-binding</keyword>
<dbReference type="PANTHER" id="PTHR45528">
    <property type="entry name" value="SENSOR HISTIDINE KINASE CPXA"/>
    <property type="match status" value="1"/>
</dbReference>
<dbReference type="Gene3D" id="6.10.340.10">
    <property type="match status" value="1"/>
</dbReference>
<sequence>MKWTIQFKMVVLFSVIVFIGFSALLIISNKVGEENMYREVQEDMIQSKKNLDIALNQYFLIHNKRISENSLGTGNRELAEQIGSAVGGKVIVYRSDATPFSTVGAEAKPGAAKTSDLQAAMKSKIAYTTVVDKGKVTGNLSFPVLSEGSILGIIQLERDYTDLFKRHLRFQNTIKGFAAVIFVFVFIGSVFISRQITKPIRVLTKRSAEVAQGSLNADIHISTKDEIGELASSFTVMIDRVREQIDVIERERDEVKHLQARNKVFFDNVTHELKTPLTTILGYAQILRDNGFTDQAFFEKGLKYIINESQRLNVMVADILEVTVSSTPIQTYRFERVNVSNIIREACEDMSIKAGKYNIGIRYELEETLYVQGDWNKLKEVFLNVLDNSVKYGNVNSIIQVQSFRLGDSVAILIRDEGEGIPEEALKQVFEPFYRDNGMNRTEKGSAGLGLSIVKNTVEQHGGTVEMKSILNKGTQVNISLPGEWDV</sequence>
<keyword evidence="6" id="KW-0808">Transferase</keyword>
<evidence type="ECO:0000256" key="6">
    <source>
        <dbReference type="ARBA" id="ARBA00022679"/>
    </source>
</evidence>
<reference evidence="17 18" key="1">
    <citation type="submission" date="2015-08" db="EMBL/GenBank/DDBJ databases">
        <title>Draft genome sequence of cellulolytic and xylanolytic Paenibacillus sp. A59, isolated from a decaying forest soil from Patagonia, Argentina.</title>
        <authorList>
            <person name="Ghio S."/>
            <person name="Caceres A.M."/>
            <person name="Talia P."/>
            <person name="Grasso D."/>
            <person name="Campos E."/>
        </authorList>
    </citation>
    <scope>NUCLEOTIDE SEQUENCE [LARGE SCALE GENOMIC DNA]</scope>
    <source>
        <strain evidence="17 18">A59</strain>
    </source>
</reference>
<dbReference type="RefSeq" id="WP_053784029.1">
    <property type="nucleotide sequence ID" value="NZ_LITU01000082.1"/>
</dbReference>
<keyword evidence="18" id="KW-1185">Reference proteome</keyword>
<protein>
    <recommendedName>
        <fullName evidence="3">histidine kinase</fullName>
        <ecNumber evidence="3">2.7.13.3</ecNumber>
    </recommendedName>
</protein>
<dbReference type="Proteomes" id="UP000037688">
    <property type="component" value="Unassembled WGS sequence"/>
</dbReference>
<dbReference type="InterPro" id="IPR036890">
    <property type="entry name" value="HATPase_C_sf"/>
</dbReference>
<gene>
    <name evidence="17" type="ORF">AMS66_28725</name>
</gene>
<evidence type="ECO:0000256" key="11">
    <source>
        <dbReference type="ARBA" id="ARBA00022989"/>
    </source>
</evidence>
<evidence type="ECO:0000256" key="14">
    <source>
        <dbReference type="SAM" id="Phobius"/>
    </source>
</evidence>
<feature type="domain" description="HAMP" evidence="16">
    <location>
        <begin position="194"/>
        <end position="246"/>
    </location>
</feature>
<dbReference type="EC" id="2.7.13.3" evidence="3"/>
<dbReference type="Pfam" id="PF00512">
    <property type="entry name" value="HisKA"/>
    <property type="match status" value="1"/>
</dbReference>
<evidence type="ECO:0000259" key="15">
    <source>
        <dbReference type="PROSITE" id="PS50109"/>
    </source>
</evidence>
<dbReference type="InterPro" id="IPR003660">
    <property type="entry name" value="HAMP_dom"/>
</dbReference>
<keyword evidence="11 14" id="KW-1133">Transmembrane helix</keyword>
<feature type="transmembrane region" description="Helical" evidence="14">
    <location>
        <begin position="174"/>
        <end position="192"/>
    </location>
</feature>
<organism evidence="17 18">
    <name type="scientific">Paenibacillus xylanivorans</name>
    <dbReference type="NCBI Taxonomy" id="1705561"/>
    <lineage>
        <taxon>Bacteria</taxon>
        <taxon>Bacillati</taxon>
        <taxon>Bacillota</taxon>
        <taxon>Bacilli</taxon>
        <taxon>Bacillales</taxon>
        <taxon>Paenibacillaceae</taxon>
        <taxon>Paenibacillus</taxon>
    </lineage>
</organism>
<dbReference type="AlphaFoldDB" id="A0A0N0UGS6"/>
<dbReference type="PROSITE" id="PS50109">
    <property type="entry name" value="HIS_KIN"/>
    <property type="match status" value="1"/>
</dbReference>
<dbReference type="FunFam" id="3.30.565.10:FF:000006">
    <property type="entry name" value="Sensor histidine kinase WalK"/>
    <property type="match status" value="1"/>
</dbReference>
<keyword evidence="9 17" id="KW-0418">Kinase</keyword>
<dbReference type="SUPFAM" id="SSF47384">
    <property type="entry name" value="Homodimeric domain of signal transducing histidine kinase"/>
    <property type="match status" value="1"/>
</dbReference>
<dbReference type="InterPro" id="IPR004358">
    <property type="entry name" value="Sig_transdc_His_kin-like_C"/>
</dbReference>
<dbReference type="PRINTS" id="PR00344">
    <property type="entry name" value="BCTRLSENSOR"/>
</dbReference>
<keyword evidence="7 14" id="KW-0812">Transmembrane</keyword>
<dbReference type="EMBL" id="LITU01000082">
    <property type="protein sequence ID" value="KOY13015.1"/>
    <property type="molecule type" value="Genomic_DNA"/>
</dbReference>
<evidence type="ECO:0000256" key="2">
    <source>
        <dbReference type="ARBA" id="ARBA00004651"/>
    </source>
</evidence>
<dbReference type="CDD" id="cd00082">
    <property type="entry name" value="HisKA"/>
    <property type="match status" value="1"/>
</dbReference>
<evidence type="ECO:0000313" key="17">
    <source>
        <dbReference type="EMBL" id="KOY13015.1"/>
    </source>
</evidence>
<dbReference type="InterPro" id="IPR003661">
    <property type="entry name" value="HisK_dim/P_dom"/>
</dbReference>
<dbReference type="Gene3D" id="1.10.287.130">
    <property type="match status" value="1"/>
</dbReference>
<dbReference type="Gene3D" id="3.30.565.10">
    <property type="entry name" value="Histidine kinase-like ATPase, C-terminal domain"/>
    <property type="match status" value="1"/>
</dbReference>
<dbReference type="InterPro" id="IPR005467">
    <property type="entry name" value="His_kinase_dom"/>
</dbReference>
<comment type="catalytic activity">
    <reaction evidence="1">
        <text>ATP + protein L-histidine = ADP + protein N-phospho-L-histidine.</text>
        <dbReference type="EC" id="2.7.13.3"/>
    </reaction>
</comment>
<dbReference type="SMART" id="SM00387">
    <property type="entry name" value="HATPase_c"/>
    <property type="match status" value="1"/>
</dbReference>
<evidence type="ECO:0000256" key="8">
    <source>
        <dbReference type="ARBA" id="ARBA00022741"/>
    </source>
</evidence>
<feature type="transmembrane region" description="Helical" evidence="14">
    <location>
        <begin position="6"/>
        <end position="27"/>
    </location>
</feature>
<keyword evidence="5" id="KW-0597">Phosphoprotein</keyword>
<dbReference type="Pfam" id="PF00672">
    <property type="entry name" value="HAMP"/>
    <property type="match status" value="1"/>
</dbReference>
<evidence type="ECO:0000256" key="5">
    <source>
        <dbReference type="ARBA" id="ARBA00022553"/>
    </source>
</evidence>
<keyword evidence="13 14" id="KW-0472">Membrane</keyword>
<dbReference type="SMART" id="SM00304">
    <property type="entry name" value="HAMP"/>
    <property type="match status" value="1"/>
</dbReference>
<dbReference type="SUPFAM" id="SSF158472">
    <property type="entry name" value="HAMP domain-like"/>
    <property type="match status" value="1"/>
</dbReference>
<dbReference type="OrthoDB" id="9786919at2"/>
<dbReference type="GO" id="GO:0000155">
    <property type="term" value="F:phosphorelay sensor kinase activity"/>
    <property type="evidence" value="ECO:0007669"/>
    <property type="project" value="InterPro"/>
</dbReference>
<evidence type="ECO:0000259" key="16">
    <source>
        <dbReference type="PROSITE" id="PS50885"/>
    </source>
</evidence>
<keyword evidence="12" id="KW-0902">Two-component regulatory system</keyword>
<feature type="domain" description="Histidine kinase" evidence="15">
    <location>
        <begin position="268"/>
        <end position="485"/>
    </location>
</feature>
<evidence type="ECO:0000256" key="1">
    <source>
        <dbReference type="ARBA" id="ARBA00000085"/>
    </source>
</evidence>
<accession>A0A0N0UGS6</accession>
<evidence type="ECO:0000256" key="12">
    <source>
        <dbReference type="ARBA" id="ARBA00023012"/>
    </source>
</evidence>
<evidence type="ECO:0000256" key="3">
    <source>
        <dbReference type="ARBA" id="ARBA00012438"/>
    </source>
</evidence>
<proteinExistence type="predicted"/>
<dbReference type="SUPFAM" id="SSF55874">
    <property type="entry name" value="ATPase domain of HSP90 chaperone/DNA topoisomerase II/histidine kinase"/>
    <property type="match status" value="1"/>
</dbReference>
<keyword evidence="8" id="KW-0547">Nucleotide-binding</keyword>
<dbReference type="InterPro" id="IPR003594">
    <property type="entry name" value="HATPase_dom"/>
</dbReference>
<evidence type="ECO:0000256" key="4">
    <source>
        <dbReference type="ARBA" id="ARBA00022475"/>
    </source>
</evidence>
<evidence type="ECO:0000256" key="10">
    <source>
        <dbReference type="ARBA" id="ARBA00022840"/>
    </source>
</evidence>
<evidence type="ECO:0000256" key="13">
    <source>
        <dbReference type="ARBA" id="ARBA00023136"/>
    </source>
</evidence>
<dbReference type="Pfam" id="PF02518">
    <property type="entry name" value="HATPase_c"/>
    <property type="match status" value="1"/>
</dbReference>
<dbReference type="GO" id="GO:0005524">
    <property type="term" value="F:ATP binding"/>
    <property type="evidence" value="ECO:0007669"/>
    <property type="project" value="UniProtKB-KW"/>
</dbReference>
<dbReference type="InterPro" id="IPR050398">
    <property type="entry name" value="HssS/ArlS-like"/>
</dbReference>
<dbReference type="CDD" id="cd00075">
    <property type="entry name" value="HATPase"/>
    <property type="match status" value="1"/>
</dbReference>